<dbReference type="Pfam" id="PF01565">
    <property type="entry name" value="FAD_binding_4"/>
    <property type="match status" value="1"/>
</dbReference>
<proteinExistence type="inferred from homology"/>
<dbReference type="Proteomes" id="UP001302812">
    <property type="component" value="Unassembled WGS sequence"/>
</dbReference>
<keyword evidence="2" id="KW-0285">Flavoprotein</keyword>
<evidence type="ECO:0000256" key="1">
    <source>
        <dbReference type="ARBA" id="ARBA00005466"/>
    </source>
</evidence>
<dbReference type="InterPro" id="IPR016169">
    <property type="entry name" value="FAD-bd_PCMH_sub2"/>
</dbReference>
<gene>
    <name evidence="6" type="ORF">N656DRAFT_752349</name>
</gene>
<evidence type="ECO:0000313" key="6">
    <source>
        <dbReference type="EMBL" id="KAK4113194.1"/>
    </source>
</evidence>
<evidence type="ECO:0000313" key="7">
    <source>
        <dbReference type="Proteomes" id="UP001302812"/>
    </source>
</evidence>
<organism evidence="6 7">
    <name type="scientific">Canariomyces notabilis</name>
    <dbReference type="NCBI Taxonomy" id="2074819"/>
    <lineage>
        <taxon>Eukaryota</taxon>
        <taxon>Fungi</taxon>
        <taxon>Dikarya</taxon>
        <taxon>Ascomycota</taxon>
        <taxon>Pezizomycotina</taxon>
        <taxon>Sordariomycetes</taxon>
        <taxon>Sordariomycetidae</taxon>
        <taxon>Sordariales</taxon>
        <taxon>Chaetomiaceae</taxon>
        <taxon>Canariomyces</taxon>
    </lineage>
</organism>
<feature type="domain" description="FAD-binding PCMH-type" evidence="5">
    <location>
        <begin position="46"/>
        <end position="225"/>
    </location>
</feature>
<dbReference type="RefSeq" id="XP_064670764.1">
    <property type="nucleotide sequence ID" value="XM_064813036.1"/>
</dbReference>
<dbReference type="Gene3D" id="3.30.43.10">
    <property type="entry name" value="Uridine Diphospho-n-acetylenolpyruvylglucosamine Reductase, domain 2"/>
    <property type="match status" value="1"/>
</dbReference>
<dbReference type="EMBL" id="MU853340">
    <property type="protein sequence ID" value="KAK4113194.1"/>
    <property type="molecule type" value="Genomic_DNA"/>
</dbReference>
<dbReference type="InterPro" id="IPR036318">
    <property type="entry name" value="FAD-bd_PCMH-like_sf"/>
</dbReference>
<accession>A0AAN6TEY7</accession>
<dbReference type="Pfam" id="PF08031">
    <property type="entry name" value="BBE"/>
    <property type="match status" value="1"/>
</dbReference>
<sequence length="507" mass="54559">MSTPTMVSDVSIAETLATAGLQGQVLLPGDAEYVARQDSYWSNSVKGLQPAAIVQPRSAQEVSATLRALVATKTKFAIRSGGHTQFAGANNIGADGVTIDLGKLNWTRFHADPGAEKAVDIGPGARWRDVYTALQGLEGGRYVVAGGRDGNVGVAGLLLGGGKTYFTAKRGFACDDVVAYEVVLADGRIVTAEAGTETEDLFRALKGGSNNFGIVTNFRMKAFELGDIWGGLTFYPKTAMDGATRALVAFTDRVQEDVESNLLCFYTYMGCRVLTLSWQPEFKDVVIAAAFVQVAGVENAPAYNDWQQLPSIMTTCKKTTLLGIAVEYSVAPQGFYDTFATACFKNDERIVSKAAELHDQLVQELKAFIPDGNFITQCLFQPLPRVIAQRSAAAGGNMLGVEKQTANGLLLVAVGMVRTAEQEAFLQPRLRAWVQAVRDFAATLQVGDGDGNLDWIYLNYADASQDPLASYGTENVEKLRSVAAKYDPDQVFQRLCPGGFKVSKAKS</sequence>
<name>A0AAN6TEY7_9PEZI</name>
<comment type="similarity">
    <text evidence="1">Belongs to the oxygen-dependent FAD-linked oxidoreductase family.</text>
</comment>
<dbReference type="PROSITE" id="PS51387">
    <property type="entry name" value="FAD_PCMH"/>
    <property type="match status" value="1"/>
</dbReference>
<dbReference type="InterPro" id="IPR006094">
    <property type="entry name" value="Oxid_FAD_bind_N"/>
</dbReference>
<keyword evidence="7" id="KW-1185">Reference proteome</keyword>
<keyword evidence="4" id="KW-0560">Oxidoreductase</keyword>
<dbReference type="Gene3D" id="3.40.462.20">
    <property type="match status" value="1"/>
</dbReference>
<reference evidence="6" key="2">
    <citation type="submission" date="2023-05" db="EMBL/GenBank/DDBJ databases">
        <authorList>
            <consortium name="Lawrence Berkeley National Laboratory"/>
            <person name="Steindorff A."/>
            <person name="Hensen N."/>
            <person name="Bonometti L."/>
            <person name="Westerberg I."/>
            <person name="Brannstrom I.O."/>
            <person name="Guillou S."/>
            <person name="Cros-Aarteil S."/>
            <person name="Calhoun S."/>
            <person name="Haridas S."/>
            <person name="Kuo A."/>
            <person name="Mondo S."/>
            <person name="Pangilinan J."/>
            <person name="Riley R."/>
            <person name="Labutti K."/>
            <person name="Andreopoulos B."/>
            <person name="Lipzen A."/>
            <person name="Chen C."/>
            <person name="Yanf M."/>
            <person name="Daum C."/>
            <person name="Ng V."/>
            <person name="Clum A."/>
            <person name="Ohm R."/>
            <person name="Martin F."/>
            <person name="Silar P."/>
            <person name="Natvig D."/>
            <person name="Lalanne C."/>
            <person name="Gautier V."/>
            <person name="Ament-Velasquez S.L."/>
            <person name="Kruys A."/>
            <person name="Hutchinson M.I."/>
            <person name="Powell A.J."/>
            <person name="Barry K."/>
            <person name="Miller A.N."/>
            <person name="Grigoriev I.V."/>
            <person name="Debuchy R."/>
            <person name="Gladieux P."/>
            <person name="Thoren M.H."/>
            <person name="Johannesson H."/>
        </authorList>
    </citation>
    <scope>NUCLEOTIDE SEQUENCE</scope>
    <source>
        <strain evidence="6">CBS 508.74</strain>
    </source>
</reference>
<dbReference type="PANTHER" id="PTHR42973:SF53">
    <property type="entry name" value="FAD-BINDING PCMH-TYPE DOMAIN-CONTAINING PROTEIN-RELATED"/>
    <property type="match status" value="1"/>
</dbReference>
<dbReference type="Gene3D" id="3.30.465.10">
    <property type="match status" value="1"/>
</dbReference>
<evidence type="ECO:0000256" key="2">
    <source>
        <dbReference type="ARBA" id="ARBA00022630"/>
    </source>
</evidence>
<dbReference type="InterPro" id="IPR016166">
    <property type="entry name" value="FAD-bd_PCMH"/>
</dbReference>
<reference evidence="6" key="1">
    <citation type="journal article" date="2023" name="Mol. Phylogenet. Evol.">
        <title>Genome-scale phylogeny and comparative genomics of the fungal order Sordariales.</title>
        <authorList>
            <person name="Hensen N."/>
            <person name="Bonometti L."/>
            <person name="Westerberg I."/>
            <person name="Brannstrom I.O."/>
            <person name="Guillou S."/>
            <person name="Cros-Aarteil S."/>
            <person name="Calhoun S."/>
            <person name="Haridas S."/>
            <person name="Kuo A."/>
            <person name="Mondo S."/>
            <person name="Pangilinan J."/>
            <person name="Riley R."/>
            <person name="LaButti K."/>
            <person name="Andreopoulos B."/>
            <person name="Lipzen A."/>
            <person name="Chen C."/>
            <person name="Yan M."/>
            <person name="Daum C."/>
            <person name="Ng V."/>
            <person name="Clum A."/>
            <person name="Steindorff A."/>
            <person name="Ohm R.A."/>
            <person name="Martin F."/>
            <person name="Silar P."/>
            <person name="Natvig D.O."/>
            <person name="Lalanne C."/>
            <person name="Gautier V."/>
            <person name="Ament-Velasquez S.L."/>
            <person name="Kruys A."/>
            <person name="Hutchinson M.I."/>
            <person name="Powell A.J."/>
            <person name="Barry K."/>
            <person name="Miller A.N."/>
            <person name="Grigoriev I.V."/>
            <person name="Debuchy R."/>
            <person name="Gladieux P."/>
            <person name="Hiltunen Thoren M."/>
            <person name="Johannesson H."/>
        </authorList>
    </citation>
    <scope>NUCLEOTIDE SEQUENCE</scope>
    <source>
        <strain evidence="6">CBS 508.74</strain>
    </source>
</reference>
<dbReference type="InterPro" id="IPR016167">
    <property type="entry name" value="FAD-bd_PCMH_sub1"/>
</dbReference>
<comment type="caution">
    <text evidence="6">The sequence shown here is derived from an EMBL/GenBank/DDBJ whole genome shotgun (WGS) entry which is preliminary data.</text>
</comment>
<dbReference type="GO" id="GO:0016491">
    <property type="term" value="F:oxidoreductase activity"/>
    <property type="evidence" value="ECO:0007669"/>
    <property type="project" value="UniProtKB-KW"/>
</dbReference>
<dbReference type="AlphaFoldDB" id="A0AAN6TEY7"/>
<evidence type="ECO:0000259" key="5">
    <source>
        <dbReference type="PROSITE" id="PS51387"/>
    </source>
</evidence>
<evidence type="ECO:0000256" key="4">
    <source>
        <dbReference type="ARBA" id="ARBA00023002"/>
    </source>
</evidence>
<dbReference type="InterPro" id="IPR012951">
    <property type="entry name" value="BBE"/>
</dbReference>
<dbReference type="SUPFAM" id="SSF56176">
    <property type="entry name" value="FAD-binding/transporter-associated domain-like"/>
    <property type="match status" value="1"/>
</dbReference>
<keyword evidence="3" id="KW-0274">FAD</keyword>
<dbReference type="InterPro" id="IPR050416">
    <property type="entry name" value="FAD-linked_Oxidoreductase"/>
</dbReference>
<evidence type="ECO:0000256" key="3">
    <source>
        <dbReference type="ARBA" id="ARBA00022827"/>
    </source>
</evidence>
<dbReference type="GeneID" id="89937161"/>
<dbReference type="PANTHER" id="PTHR42973">
    <property type="entry name" value="BINDING OXIDOREDUCTASE, PUTATIVE (AFU_ORTHOLOGUE AFUA_1G17690)-RELATED"/>
    <property type="match status" value="1"/>
</dbReference>
<protein>
    <submittedName>
        <fullName evidence="6">FAD-binding domain-containing protein</fullName>
    </submittedName>
</protein>
<dbReference type="GO" id="GO:0071949">
    <property type="term" value="F:FAD binding"/>
    <property type="evidence" value="ECO:0007669"/>
    <property type="project" value="InterPro"/>
</dbReference>